<feature type="domain" description="Reverse transcriptase" evidence="1">
    <location>
        <begin position="4"/>
        <end position="97"/>
    </location>
</feature>
<keyword evidence="2" id="KW-0695">RNA-directed DNA polymerase</keyword>
<reference evidence="3" key="2">
    <citation type="submission" date="2017-12" db="EMBL/GenBank/DDBJ databases">
        <title>Genome sequence of the Bar-tailed Godwit (Limosa lapponica baueri).</title>
        <authorList>
            <person name="Lima N.C.B."/>
            <person name="Parody-Merino A.M."/>
            <person name="Battley P.F."/>
            <person name="Fidler A.E."/>
            <person name="Prosdocimi F."/>
        </authorList>
    </citation>
    <scope>NUCLEOTIDE SEQUENCE [LARGE SCALE GENOMIC DNA]</scope>
</reference>
<name>A0A2I0TST8_LIMLA</name>
<keyword evidence="2" id="KW-0548">Nucleotidyltransferase</keyword>
<dbReference type="Proteomes" id="UP000233556">
    <property type="component" value="Unassembled WGS sequence"/>
</dbReference>
<gene>
    <name evidence="2" type="ORF">llap_12816</name>
</gene>
<dbReference type="GO" id="GO:0003964">
    <property type="term" value="F:RNA-directed DNA polymerase activity"/>
    <property type="evidence" value="ECO:0007669"/>
    <property type="project" value="UniProtKB-KW"/>
</dbReference>
<reference evidence="3" key="1">
    <citation type="submission" date="2017-11" db="EMBL/GenBank/DDBJ databases">
        <authorList>
            <person name="Lima N.C."/>
            <person name="Parody-Merino A.M."/>
            <person name="Battley P.F."/>
            <person name="Fidler A.E."/>
            <person name="Prosdocimi F."/>
        </authorList>
    </citation>
    <scope>NUCLEOTIDE SEQUENCE [LARGE SCALE GENOMIC DNA]</scope>
</reference>
<sequence>MTPIHKKGRQDDPGNYRAVSLTSVPVKAMEQIILSAIMQRMKDAQVIRPSQYGFMRGRSCLTNLISFYDKVTCLVDEGKAVDVVYLDFSKAFDTVSHILEKLA</sequence>
<evidence type="ECO:0000313" key="3">
    <source>
        <dbReference type="Proteomes" id="UP000233556"/>
    </source>
</evidence>
<dbReference type="SUPFAM" id="SSF56672">
    <property type="entry name" value="DNA/RNA polymerases"/>
    <property type="match status" value="1"/>
</dbReference>
<dbReference type="EMBL" id="KZ507419">
    <property type="protein sequence ID" value="PKU36876.1"/>
    <property type="molecule type" value="Genomic_DNA"/>
</dbReference>
<evidence type="ECO:0000259" key="1">
    <source>
        <dbReference type="Pfam" id="PF00078"/>
    </source>
</evidence>
<accession>A0A2I0TST8</accession>
<dbReference type="InterPro" id="IPR000477">
    <property type="entry name" value="RT_dom"/>
</dbReference>
<keyword evidence="2" id="KW-0808">Transferase</keyword>
<proteinExistence type="predicted"/>
<protein>
    <submittedName>
        <fullName evidence="2">Rna-directed dna polymerase from mobile element jockey-like</fullName>
    </submittedName>
</protein>
<dbReference type="OrthoDB" id="416454at2759"/>
<organism evidence="2 3">
    <name type="scientific">Limosa lapponica baueri</name>
    <dbReference type="NCBI Taxonomy" id="1758121"/>
    <lineage>
        <taxon>Eukaryota</taxon>
        <taxon>Metazoa</taxon>
        <taxon>Chordata</taxon>
        <taxon>Craniata</taxon>
        <taxon>Vertebrata</taxon>
        <taxon>Euteleostomi</taxon>
        <taxon>Archelosauria</taxon>
        <taxon>Archosauria</taxon>
        <taxon>Dinosauria</taxon>
        <taxon>Saurischia</taxon>
        <taxon>Theropoda</taxon>
        <taxon>Coelurosauria</taxon>
        <taxon>Aves</taxon>
        <taxon>Neognathae</taxon>
        <taxon>Neoaves</taxon>
        <taxon>Charadriiformes</taxon>
        <taxon>Scolopacidae</taxon>
        <taxon>Limosa</taxon>
    </lineage>
</organism>
<dbReference type="InterPro" id="IPR043502">
    <property type="entry name" value="DNA/RNA_pol_sf"/>
</dbReference>
<dbReference type="AlphaFoldDB" id="A0A2I0TST8"/>
<dbReference type="Pfam" id="PF00078">
    <property type="entry name" value="RVT_1"/>
    <property type="match status" value="1"/>
</dbReference>
<evidence type="ECO:0000313" key="2">
    <source>
        <dbReference type="EMBL" id="PKU36876.1"/>
    </source>
</evidence>
<keyword evidence="3" id="KW-1185">Reference proteome</keyword>
<dbReference type="PANTHER" id="PTHR33332">
    <property type="entry name" value="REVERSE TRANSCRIPTASE DOMAIN-CONTAINING PROTEIN"/>
    <property type="match status" value="1"/>
</dbReference>